<keyword evidence="4" id="KW-1185">Reference proteome</keyword>
<accession>A0A1H9RB70</accession>
<reference evidence="4" key="1">
    <citation type="submission" date="2016-10" db="EMBL/GenBank/DDBJ databases">
        <authorList>
            <person name="Varghese N."/>
            <person name="Submissions S."/>
        </authorList>
    </citation>
    <scope>NUCLEOTIDE SEQUENCE [LARGE SCALE GENOMIC DNA]</scope>
    <source>
        <strain evidence="4">S9</strain>
    </source>
</reference>
<feature type="region of interest" description="Disordered" evidence="1">
    <location>
        <begin position="1"/>
        <end position="82"/>
    </location>
</feature>
<feature type="transmembrane region" description="Helical" evidence="2">
    <location>
        <begin position="89"/>
        <end position="115"/>
    </location>
</feature>
<organism evidence="3 4">
    <name type="scientific">Salipaludibacillus aurantiacus</name>
    <dbReference type="NCBI Taxonomy" id="1601833"/>
    <lineage>
        <taxon>Bacteria</taxon>
        <taxon>Bacillati</taxon>
        <taxon>Bacillota</taxon>
        <taxon>Bacilli</taxon>
        <taxon>Bacillales</taxon>
        <taxon>Bacillaceae</taxon>
    </lineage>
</organism>
<dbReference type="PANTHER" id="PTHR40040">
    <property type="entry name" value="SMALL HYDROPHOBIC PROTEIN-RELATED"/>
    <property type="match status" value="1"/>
</dbReference>
<dbReference type="STRING" id="1601833.SAMN05518684_10347"/>
<proteinExistence type="predicted"/>
<keyword evidence="2" id="KW-0812">Transmembrane</keyword>
<dbReference type="InterPro" id="IPR055338">
    <property type="entry name" value="YqfX-like"/>
</dbReference>
<keyword evidence="2" id="KW-0472">Membrane</keyword>
<dbReference type="AlphaFoldDB" id="A0A1H9RB70"/>
<gene>
    <name evidence="3" type="ORF">SAMN05518684_10347</name>
</gene>
<evidence type="ECO:0008006" key="5">
    <source>
        <dbReference type="Google" id="ProtNLM"/>
    </source>
</evidence>
<feature type="compositionally biased region" description="Basic and acidic residues" evidence="1">
    <location>
        <begin position="1"/>
        <end position="13"/>
    </location>
</feature>
<dbReference type="RefSeq" id="WP_093047779.1">
    <property type="nucleotide sequence ID" value="NZ_FOGT01000003.1"/>
</dbReference>
<feature type="transmembrane region" description="Helical" evidence="2">
    <location>
        <begin position="122"/>
        <end position="144"/>
    </location>
</feature>
<dbReference type="EMBL" id="FOGT01000003">
    <property type="protein sequence ID" value="SER69299.1"/>
    <property type="molecule type" value="Genomic_DNA"/>
</dbReference>
<protein>
    <recommendedName>
        <fullName evidence="5">DUF4190 domain-containing protein</fullName>
    </recommendedName>
</protein>
<dbReference type="PANTHER" id="PTHR40040:SF1">
    <property type="entry name" value="MEMBRANE PROTEIN"/>
    <property type="match status" value="1"/>
</dbReference>
<evidence type="ECO:0000256" key="2">
    <source>
        <dbReference type="SAM" id="Phobius"/>
    </source>
</evidence>
<evidence type="ECO:0000256" key="1">
    <source>
        <dbReference type="SAM" id="MobiDB-lite"/>
    </source>
</evidence>
<keyword evidence="2" id="KW-1133">Transmembrane helix</keyword>
<evidence type="ECO:0000313" key="4">
    <source>
        <dbReference type="Proteomes" id="UP000198571"/>
    </source>
</evidence>
<name>A0A1H9RB70_9BACI</name>
<dbReference type="OrthoDB" id="2943217at2"/>
<evidence type="ECO:0000313" key="3">
    <source>
        <dbReference type="EMBL" id="SER69299.1"/>
    </source>
</evidence>
<dbReference type="Proteomes" id="UP000198571">
    <property type="component" value="Unassembled WGS sequence"/>
</dbReference>
<sequence>MHDDRNNYNDDRSFQGAEENPLPREDDNEFREETASEFTPNPGLAGGRGPIEVTSDRTREIESEPRTERETGEEEETQTQGRGVGSLGIAFSLVSLFFLPLIFSVTGIILGAVAVRREQRGLGYTAIAIGAFTLVMSVFFAPFVS</sequence>
<feature type="compositionally biased region" description="Basic and acidic residues" evidence="1">
    <location>
        <begin position="54"/>
        <end position="70"/>
    </location>
</feature>